<sequence>MMKQLWLNLPVKDVNQSRAFFTQIGCQLNTHGNTETSASIVIGGSTVMLYDEKAFKSFVNNEVSDSQKCTEMLISFDVESKEEADEIAKNVLLAGGRTAHQPKEMDGWLYGFVFSDLDGHRWNVVYMDISKMPNN</sequence>
<proteinExistence type="predicted"/>
<evidence type="ECO:0000313" key="3">
    <source>
        <dbReference type="Proteomes" id="UP000248745"/>
    </source>
</evidence>
<dbReference type="GO" id="GO:0051213">
    <property type="term" value="F:dioxygenase activity"/>
    <property type="evidence" value="ECO:0007669"/>
    <property type="project" value="UniProtKB-KW"/>
</dbReference>
<organism evidence="2 3">
    <name type="scientific">Taibaiella soli</name>
    <dbReference type="NCBI Taxonomy" id="1649169"/>
    <lineage>
        <taxon>Bacteria</taxon>
        <taxon>Pseudomonadati</taxon>
        <taxon>Bacteroidota</taxon>
        <taxon>Chitinophagia</taxon>
        <taxon>Chitinophagales</taxon>
        <taxon>Chitinophagaceae</taxon>
        <taxon>Taibaiella</taxon>
    </lineage>
</organism>
<gene>
    <name evidence="2" type="ORF">DN068_20355</name>
</gene>
<feature type="domain" description="Glyoxalase/fosfomycin resistance/dioxygenase" evidence="1">
    <location>
        <begin position="6"/>
        <end position="123"/>
    </location>
</feature>
<protein>
    <submittedName>
        <fullName evidence="2">Extradiol dioxygenase</fullName>
    </submittedName>
</protein>
<dbReference type="EMBL" id="QKTW01000027">
    <property type="protein sequence ID" value="PZF71052.1"/>
    <property type="molecule type" value="Genomic_DNA"/>
</dbReference>
<dbReference type="RefSeq" id="WP_111000786.1">
    <property type="nucleotide sequence ID" value="NZ_QKTW01000027.1"/>
</dbReference>
<accession>A0A2W2ABQ9</accession>
<reference evidence="2 3" key="1">
    <citation type="submission" date="2018-06" db="EMBL/GenBank/DDBJ databases">
        <title>Mucibacter soli gen. nov., sp. nov., a new member of the family Chitinophagaceae producing mucin.</title>
        <authorList>
            <person name="Kim M.-K."/>
            <person name="Park S."/>
            <person name="Kim T.-S."/>
            <person name="Joung Y."/>
            <person name="Han J.-H."/>
            <person name="Kim S.B."/>
        </authorList>
    </citation>
    <scope>NUCLEOTIDE SEQUENCE [LARGE SCALE GENOMIC DNA]</scope>
    <source>
        <strain evidence="2 3">R1-15</strain>
    </source>
</reference>
<dbReference type="Gene3D" id="3.10.180.10">
    <property type="entry name" value="2,3-Dihydroxybiphenyl 1,2-Dioxygenase, domain 1"/>
    <property type="match status" value="1"/>
</dbReference>
<dbReference type="SUPFAM" id="SSF54593">
    <property type="entry name" value="Glyoxalase/Bleomycin resistance protein/Dihydroxybiphenyl dioxygenase"/>
    <property type="match status" value="1"/>
</dbReference>
<comment type="caution">
    <text evidence="2">The sequence shown here is derived from an EMBL/GenBank/DDBJ whole genome shotgun (WGS) entry which is preliminary data.</text>
</comment>
<dbReference type="AlphaFoldDB" id="A0A2W2ABQ9"/>
<name>A0A2W2ABQ9_9BACT</name>
<dbReference type="Pfam" id="PF00903">
    <property type="entry name" value="Glyoxalase"/>
    <property type="match status" value="1"/>
</dbReference>
<keyword evidence="2" id="KW-0223">Dioxygenase</keyword>
<dbReference type="InterPro" id="IPR029068">
    <property type="entry name" value="Glyas_Bleomycin-R_OHBP_Dase"/>
</dbReference>
<keyword evidence="3" id="KW-1185">Reference proteome</keyword>
<keyword evidence="2" id="KW-0560">Oxidoreductase</keyword>
<dbReference type="PANTHER" id="PTHR36503:SF2">
    <property type="entry name" value="BLR2408 PROTEIN"/>
    <property type="match status" value="1"/>
</dbReference>
<dbReference type="InterPro" id="IPR004360">
    <property type="entry name" value="Glyas_Fos-R_dOase_dom"/>
</dbReference>
<evidence type="ECO:0000259" key="1">
    <source>
        <dbReference type="Pfam" id="PF00903"/>
    </source>
</evidence>
<dbReference type="Proteomes" id="UP000248745">
    <property type="component" value="Unassembled WGS sequence"/>
</dbReference>
<dbReference type="PANTHER" id="PTHR36503">
    <property type="entry name" value="BLR2520 PROTEIN"/>
    <property type="match status" value="1"/>
</dbReference>
<evidence type="ECO:0000313" key="2">
    <source>
        <dbReference type="EMBL" id="PZF71052.1"/>
    </source>
</evidence>
<dbReference type="OrthoDB" id="669651at2"/>